<evidence type="ECO:0000259" key="13">
    <source>
        <dbReference type="Pfam" id="PF07885"/>
    </source>
</evidence>
<evidence type="ECO:0000256" key="6">
    <source>
        <dbReference type="ARBA" id="ARBA00022958"/>
    </source>
</evidence>
<keyword evidence="4 12" id="KW-0812">Transmembrane</keyword>
<comment type="subcellular location">
    <subcellularLocation>
        <location evidence="1">Membrane</location>
        <topology evidence="1">Multi-pass membrane protein</topology>
    </subcellularLocation>
</comment>
<protein>
    <submittedName>
        <fullName evidence="14">Ion transporter</fullName>
    </submittedName>
</protein>
<reference evidence="14 15" key="1">
    <citation type="submission" date="2020-08" db="EMBL/GenBank/DDBJ databases">
        <title>Novel species isolated from subtropical streams in China.</title>
        <authorList>
            <person name="Lu H."/>
        </authorList>
    </citation>
    <scope>NUCLEOTIDE SEQUENCE [LARGE SCALE GENOMIC DNA]</scope>
    <source>
        <strain evidence="14 15">CCTCC AB 2015119</strain>
    </source>
</reference>
<dbReference type="PANTHER" id="PTHR10027:SF33">
    <property type="entry name" value="CALCIUM-ACTIVATED POTASSIUM CHANNEL SUBUNIT ALPHA-1-RELATED"/>
    <property type="match status" value="1"/>
</dbReference>
<evidence type="ECO:0000256" key="3">
    <source>
        <dbReference type="ARBA" id="ARBA00022538"/>
    </source>
</evidence>
<feature type="transmembrane region" description="Helical" evidence="12">
    <location>
        <begin position="48"/>
        <end position="66"/>
    </location>
</feature>
<evidence type="ECO:0000256" key="9">
    <source>
        <dbReference type="ARBA" id="ARBA00023136"/>
    </source>
</evidence>
<keyword evidence="6" id="KW-0630">Potassium</keyword>
<keyword evidence="7 12" id="KW-1133">Transmembrane helix</keyword>
<dbReference type="RefSeq" id="WP_190478412.1">
    <property type="nucleotide sequence ID" value="NZ_JACOFT010000002.1"/>
</dbReference>
<evidence type="ECO:0000256" key="4">
    <source>
        <dbReference type="ARBA" id="ARBA00022692"/>
    </source>
</evidence>
<evidence type="ECO:0000313" key="15">
    <source>
        <dbReference type="Proteomes" id="UP000637632"/>
    </source>
</evidence>
<dbReference type="PANTHER" id="PTHR10027">
    <property type="entry name" value="CALCIUM-ACTIVATED POTASSIUM CHANNEL ALPHA CHAIN"/>
    <property type="match status" value="1"/>
</dbReference>
<evidence type="ECO:0000256" key="1">
    <source>
        <dbReference type="ARBA" id="ARBA00004141"/>
    </source>
</evidence>
<feature type="transmembrane region" description="Helical" evidence="12">
    <location>
        <begin position="78"/>
        <end position="95"/>
    </location>
</feature>
<dbReference type="Gene3D" id="1.10.287.70">
    <property type="match status" value="1"/>
</dbReference>
<feature type="transmembrane region" description="Helical" evidence="12">
    <location>
        <begin position="132"/>
        <end position="154"/>
    </location>
</feature>
<dbReference type="InterPro" id="IPR047871">
    <property type="entry name" value="K_chnl_Slo-like"/>
</dbReference>
<feature type="transmembrane region" description="Helical" evidence="12">
    <location>
        <begin position="160"/>
        <end position="177"/>
    </location>
</feature>
<feature type="transmembrane region" description="Helical" evidence="12">
    <location>
        <begin position="12"/>
        <end position="36"/>
    </location>
</feature>
<feature type="domain" description="Potassium channel" evidence="13">
    <location>
        <begin position="140"/>
        <end position="213"/>
    </location>
</feature>
<dbReference type="Pfam" id="PF07885">
    <property type="entry name" value="Ion_trans_2"/>
    <property type="match status" value="1"/>
</dbReference>
<dbReference type="SUPFAM" id="SSF81324">
    <property type="entry name" value="Voltage-gated potassium channels"/>
    <property type="match status" value="1"/>
</dbReference>
<keyword evidence="3" id="KW-0633">Potassium transport</keyword>
<feature type="transmembrane region" description="Helical" evidence="12">
    <location>
        <begin position="189"/>
        <end position="214"/>
    </location>
</feature>
<keyword evidence="2" id="KW-0813">Transport</keyword>
<feature type="coiled-coil region" evidence="11">
    <location>
        <begin position="222"/>
        <end position="249"/>
    </location>
</feature>
<proteinExistence type="predicted"/>
<evidence type="ECO:0000256" key="12">
    <source>
        <dbReference type="SAM" id="Phobius"/>
    </source>
</evidence>
<name>A0ABR6XEL8_9BURK</name>
<evidence type="ECO:0000256" key="11">
    <source>
        <dbReference type="SAM" id="Coils"/>
    </source>
</evidence>
<sequence>MSRTLYPMTQRFIAWFSRPILLGGLLLSIPAFYLLLAGETDVYRKIGHGTYIFSALIISIDVYLQWAKNRHRRRRRHGKLIMDAIIIIGCVLSGWPTSGEWGVIEWLLRLSLCTVILLRMATLLLQKLKPSHLMQVIGLALLMLSTAGAGFYWLEPNVNSYANGVWLAFTTVATVGYGDIVPSTPASKIFAVFIVLLGYAMFSIVTANIAALFVGEEEKLFEREFHADIRVLTREVQALREELRQRDKIMLHLQEQLDRHEGRE</sequence>
<dbReference type="Proteomes" id="UP000637632">
    <property type="component" value="Unassembled WGS sequence"/>
</dbReference>
<dbReference type="EMBL" id="JACOFT010000002">
    <property type="protein sequence ID" value="MBC3811230.1"/>
    <property type="molecule type" value="Genomic_DNA"/>
</dbReference>
<evidence type="ECO:0000256" key="8">
    <source>
        <dbReference type="ARBA" id="ARBA00023065"/>
    </source>
</evidence>
<keyword evidence="5" id="KW-0631">Potassium channel</keyword>
<evidence type="ECO:0000256" key="7">
    <source>
        <dbReference type="ARBA" id="ARBA00022989"/>
    </source>
</evidence>
<evidence type="ECO:0000313" key="14">
    <source>
        <dbReference type="EMBL" id="MBC3811230.1"/>
    </source>
</evidence>
<dbReference type="InterPro" id="IPR013099">
    <property type="entry name" value="K_chnl_dom"/>
</dbReference>
<organism evidence="14 15">
    <name type="scientific">Undibacterium aquatile</name>
    <dbReference type="NCBI Taxonomy" id="1537398"/>
    <lineage>
        <taxon>Bacteria</taxon>
        <taxon>Pseudomonadati</taxon>
        <taxon>Pseudomonadota</taxon>
        <taxon>Betaproteobacteria</taxon>
        <taxon>Burkholderiales</taxon>
        <taxon>Oxalobacteraceae</taxon>
        <taxon>Undibacterium</taxon>
    </lineage>
</organism>
<keyword evidence="15" id="KW-1185">Reference proteome</keyword>
<keyword evidence="10" id="KW-0407">Ion channel</keyword>
<keyword evidence="8" id="KW-0406">Ion transport</keyword>
<gene>
    <name evidence="14" type="ORF">H8K26_07225</name>
</gene>
<evidence type="ECO:0000256" key="10">
    <source>
        <dbReference type="ARBA" id="ARBA00023303"/>
    </source>
</evidence>
<evidence type="ECO:0000256" key="5">
    <source>
        <dbReference type="ARBA" id="ARBA00022826"/>
    </source>
</evidence>
<keyword evidence="11" id="KW-0175">Coiled coil</keyword>
<evidence type="ECO:0000256" key="2">
    <source>
        <dbReference type="ARBA" id="ARBA00022448"/>
    </source>
</evidence>
<keyword evidence="9 12" id="KW-0472">Membrane</keyword>
<accession>A0ABR6XEL8</accession>
<comment type="caution">
    <text evidence="14">The sequence shown here is derived from an EMBL/GenBank/DDBJ whole genome shotgun (WGS) entry which is preliminary data.</text>
</comment>